<accession>C9ZJD9</accession>
<proteinExistence type="predicted"/>
<feature type="region of interest" description="Disordered" evidence="2">
    <location>
        <begin position="374"/>
        <end position="404"/>
    </location>
</feature>
<evidence type="ECO:0000313" key="4">
    <source>
        <dbReference type="Proteomes" id="UP000002316"/>
    </source>
</evidence>
<evidence type="ECO:0000313" key="3">
    <source>
        <dbReference type="EMBL" id="CBH09498.1"/>
    </source>
</evidence>
<feature type="compositionally biased region" description="Polar residues" evidence="2">
    <location>
        <begin position="170"/>
        <end position="181"/>
    </location>
</feature>
<dbReference type="AlphaFoldDB" id="C9ZJD9"/>
<feature type="compositionally biased region" description="Basic and acidic residues" evidence="2">
    <location>
        <begin position="393"/>
        <end position="403"/>
    </location>
</feature>
<keyword evidence="1" id="KW-0175">Coiled coil</keyword>
<sequence>MHRYMQNPTIYRNYEAMRGPSGAIHERDTAPHIMSLFAELESHTHKPVVMYRKLLHQAARQLNDEATANMELRKEIAIMRKNEKRNEGRIQKLEGYISKLRKRVEDGEERINLIAKGARRTSVPVAPSRSRGKRSPTSRNGKAASHGGVVGNTKERRVPSPAAKHREGVVTSSRATSQSPFVSIRSYEQDGEERDETAPSLSLKRRSVNQSRKGGYDDTRKMVAPVRREGTLDKILIDVFVLLLSEEPSESSLPDVGKYGLTEDSRARCEAVFSAIVRLREEVAVTRRHNAELMKIVRRKESMRMLTSAAAEEQATLEMLRGKGCSGIDEGEYLSSITLTTLPYGESNGKCGEKYRAAKNDGAGYNTLLHTPSVSNVRRGSEGSGVSNLQPRNSEDGDGDGRTFNDLSDTVLGALINGVDHTKVNKWERSLLSR</sequence>
<feature type="coiled-coil region" evidence="1">
    <location>
        <begin position="55"/>
        <end position="110"/>
    </location>
</feature>
<feature type="compositionally biased region" description="Basic and acidic residues" evidence="2">
    <location>
        <begin position="153"/>
        <end position="168"/>
    </location>
</feature>
<dbReference type="EMBL" id="FN554965">
    <property type="protein sequence ID" value="CBH09498.1"/>
    <property type="molecule type" value="Genomic_DNA"/>
</dbReference>
<gene>
    <name evidence="3" type="ORF">TbgDal_II2420</name>
</gene>
<protein>
    <submittedName>
        <fullName evidence="3">Uncharacterized protein</fullName>
    </submittedName>
</protein>
<dbReference type="GeneID" id="23858638"/>
<feature type="region of interest" description="Disordered" evidence="2">
    <location>
        <begin position="118"/>
        <end position="217"/>
    </location>
</feature>
<feature type="compositionally biased region" description="Polar residues" evidence="2">
    <location>
        <begin position="374"/>
        <end position="392"/>
    </location>
</feature>
<name>C9ZJD9_TRYB9</name>
<dbReference type="KEGG" id="tbg:TbgDal_II2420"/>
<dbReference type="RefSeq" id="XP_011771803.1">
    <property type="nucleotide sequence ID" value="XM_011773501.1"/>
</dbReference>
<evidence type="ECO:0000256" key="2">
    <source>
        <dbReference type="SAM" id="MobiDB-lite"/>
    </source>
</evidence>
<evidence type="ECO:0000256" key="1">
    <source>
        <dbReference type="SAM" id="Coils"/>
    </source>
</evidence>
<dbReference type="Proteomes" id="UP000002316">
    <property type="component" value="Chromosome 2"/>
</dbReference>
<reference evidence="4" key="1">
    <citation type="journal article" date="2010" name="PLoS Negl. Trop. Dis.">
        <title>The genome sequence of Trypanosoma brucei gambiense, causative agent of chronic human african trypanosomiasis.</title>
        <authorList>
            <person name="Jackson A.P."/>
            <person name="Sanders M."/>
            <person name="Berry A."/>
            <person name="McQuillan J."/>
            <person name="Aslett M.A."/>
            <person name="Quail M.A."/>
            <person name="Chukualim B."/>
            <person name="Capewell P."/>
            <person name="MacLeod A."/>
            <person name="Melville S.E."/>
            <person name="Gibson W."/>
            <person name="Barry J.D."/>
            <person name="Berriman M."/>
            <person name="Hertz-Fowler C."/>
        </authorList>
    </citation>
    <scope>NUCLEOTIDE SEQUENCE [LARGE SCALE GENOMIC DNA]</scope>
    <source>
        <strain evidence="4">MHOM/CI/86/DAL972</strain>
    </source>
</reference>
<organism evidence="3 4">
    <name type="scientific">Trypanosoma brucei gambiense (strain MHOM/CI/86/DAL972)</name>
    <dbReference type="NCBI Taxonomy" id="679716"/>
    <lineage>
        <taxon>Eukaryota</taxon>
        <taxon>Discoba</taxon>
        <taxon>Euglenozoa</taxon>
        <taxon>Kinetoplastea</taxon>
        <taxon>Metakinetoplastina</taxon>
        <taxon>Trypanosomatida</taxon>
        <taxon>Trypanosomatidae</taxon>
        <taxon>Trypanosoma</taxon>
    </lineage>
</organism>
<dbReference type="VEuPathDB" id="TriTrypDB:Tbg.972.2.2420"/>